<gene>
    <name evidence="2" type="ordered locus">Fjoh_0911</name>
</gene>
<dbReference type="Gene3D" id="1.10.260.40">
    <property type="entry name" value="lambda repressor-like DNA-binding domains"/>
    <property type="match status" value="1"/>
</dbReference>
<dbReference type="GeneID" id="31763782"/>
<dbReference type="HOGENOM" id="CLU_185896_0_0_10"/>
<keyword evidence="3" id="KW-1185">Reference proteome</keyword>
<dbReference type="KEGG" id="fjo:Fjoh_0911"/>
<dbReference type="CDD" id="cd00093">
    <property type="entry name" value="HTH_XRE"/>
    <property type="match status" value="1"/>
</dbReference>
<organism evidence="2 3">
    <name type="scientific">Flavobacterium johnsoniae (strain ATCC 17061 / DSM 2064 / JCM 8514 / BCRC 14874 / CCUG 350202 / NBRC 14942 / NCIMB 11054 / UW101)</name>
    <name type="common">Cytophaga johnsonae</name>
    <dbReference type="NCBI Taxonomy" id="376686"/>
    <lineage>
        <taxon>Bacteria</taxon>
        <taxon>Pseudomonadati</taxon>
        <taxon>Bacteroidota</taxon>
        <taxon>Flavobacteriia</taxon>
        <taxon>Flavobacteriales</taxon>
        <taxon>Flavobacteriaceae</taxon>
        <taxon>Flavobacterium</taxon>
    </lineage>
</organism>
<reference evidence="2 3" key="1">
    <citation type="journal article" date="2009" name="Appl. Environ. Microbiol.">
        <title>Novel features of the polysaccharide-digesting gliding bacterium Flavobacterium johnsoniae as revealed by genome sequence analysis.</title>
        <authorList>
            <person name="McBride M.J."/>
            <person name="Xie G."/>
            <person name="Martens E.C."/>
            <person name="Lapidus A."/>
            <person name="Henrissat B."/>
            <person name="Rhodes R.G."/>
            <person name="Goltsman E."/>
            <person name="Wang W."/>
            <person name="Xu J."/>
            <person name="Hunnicutt D.W."/>
            <person name="Staroscik A.M."/>
            <person name="Hoover T.R."/>
            <person name="Cheng Y.Q."/>
            <person name="Stein J.L."/>
        </authorList>
    </citation>
    <scope>NUCLEOTIDE SEQUENCE [LARGE SCALE GENOMIC DNA]</scope>
    <source>
        <strain evidence="3">ATCC 17061 / DSM 2064 / JCM 8514 / BCRC 14874 / CCUG 350202 / NBRC 14942 / NCIMB 11054 / UW101</strain>
    </source>
</reference>
<proteinExistence type="predicted"/>
<dbReference type="RefSeq" id="WP_012022998.1">
    <property type="nucleotide sequence ID" value="NC_009441.1"/>
</dbReference>
<name>A5FLH0_FLAJ1</name>
<dbReference type="Pfam" id="PF01381">
    <property type="entry name" value="HTH_3"/>
    <property type="match status" value="1"/>
</dbReference>
<dbReference type="InterPro" id="IPR010982">
    <property type="entry name" value="Lambda_DNA-bd_dom_sf"/>
</dbReference>
<dbReference type="EMBL" id="CP000685">
    <property type="protein sequence ID" value="ABQ03945.1"/>
    <property type="molecule type" value="Genomic_DNA"/>
</dbReference>
<dbReference type="InterPro" id="IPR001387">
    <property type="entry name" value="Cro/C1-type_HTH"/>
</dbReference>
<evidence type="ECO:0000313" key="2">
    <source>
        <dbReference type="EMBL" id="ABQ03945.1"/>
    </source>
</evidence>
<dbReference type="SUPFAM" id="SSF47413">
    <property type="entry name" value="lambda repressor-like DNA-binding domains"/>
    <property type="match status" value="1"/>
</dbReference>
<sequence>MEHSRKKENLQELDAIALRLKELRKEKGYSNYEHIAFALEMSRSAYWRLETGANFELKTLIKVCRLLDVSLEEFFRGIDIPNSKQMPDKDKNS</sequence>
<evidence type="ECO:0000259" key="1">
    <source>
        <dbReference type="PROSITE" id="PS50943"/>
    </source>
</evidence>
<evidence type="ECO:0000313" key="3">
    <source>
        <dbReference type="Proteomes" id="UP000006694"/>
    </source>
</evidence>
<dbReference type="STRING" id="376686.Fjoh_0911"/>
<accession>A5FLH0</accession>
<dbReference type="OrthoDB" id="674942at2"/>
<dbReference type="SMART" id="SM00530">
    <property type="entry name" value="HTH_XRE"/>
    <property type="match status" value="1"/>
</dbReference>
<protein>
    <submittedName>
        <fullName evidence="2">Transcriptional regulator, XRE family</fullName>
    </submittedName>
</protein>
<dbReference type="eggNOG" id="COG1476">
    <property type="taxonomic scope" value="Bacteria"/>
</dbReference>
<dbReference type="PROSITE" id="PS50943">
    <property type="entry name" value="HTH_CROC1"/>
    <property type="match status" value="1"/>
</dbReference>
<dbReference type="AlphaFoldDB" id="A5FLH0"/>
<dbReference type="GO" id="GO:0003677">
    <property type="term" value="F:DNA binding"/>
    <property type="evidence" value="ECO:0007669"/>
    <property type="project" value="InterPro"/>
</dbReference>
<dbReference type="Proteomes" id="UP000006694">
    <property type="component" value="Chromosome"/>
</dbReference>
<feature type="domain" description="HTH cro/C1-type" evidence="1">
    <location>
        <begin position="20"/>
        <end position="74"/>
    </location>
</feature>